<proteinExistence type="predicted"/>
<evidence type="ECO:0000256" key="1">
    <source>
        <dbReference type="SAM" id="SignalP"/>
    </source>
</evidence>
<gene>
    <name evidence="2" type="ORF">SAMN04488021_11154</name>
</gene>
<accession>A0A1I2ZXE4</accession>
<evidence type="ECO:0000313" key="2">
    <source>
        <dbReference type="EMBL" id="SFH42517.1"/>
    </source>
</evidence>
<dbReference type="AlphaFoldDB" id="A0A1I2ZXE4"/>
<dbReference type="Proteomes" id="UP000183635">
    <property type="component" value="Unassembled WGS sequence"/>
</dbReference>
<keyword evidence="1" id="KW-0732">Signal</keyword>
<evidence type="ECO:0008006" key="4">
    <source>
        <dbReference type="Google" id="ProtNLM"/>
    </source>
</evidence>
<reference evidence="2 3" key="1">
    <citation type="submission" date="2016-10" db="EMBL/GenBank/DDBJ databases">
        <authorList>
            <person name="de Groot N.N."/>
        </authorList>
    </citation>
    <scope>NUCLEOTIDE SEQUENCE [LARGE SCALE GENOMIC DNA]</scope>
    <source>
        <strain evidence="2 3">DSM 8537</strain>
    </source>
</reference>
<keyword evidence="3" id="KW-1185">Reference proteome</keyword>
<dbReference type="STRING" id="34004.SAMN04488021_11154"/>
<dbReference type="EMBL" id="FOPU01000011">
    <property type="protein sequence ID" value="SFH42517.1"/>
    <property type="molecule type" value="Genomic_DNA"/>
</dbReference>
<name>A0A1I2ZXE4_9RHOB</name>
<protein>
    <recommendedName>
        <fullName evidence="4">Trypsin-like peptidase domain-containing protein</fullName>
    </recommendedName>
</protein>
<feature type="signal peptide" evidence="1">
    <location>
        <begin position="1"/>
        <end position="24"/>
    </location>
</feature>
<sequence length="353" mass="37494">MRKVLKKLSSAALACLVLASAAGARVVGVEDGAGSGLLFHHRGNCFLVLPSHVHGPLRQGVRVAAPGGGEIGTADVVYVAPGGADVSLALVRGGIARDCGDDWSRLPQRLTGRLEVGQMLIVERARQQATEGRRVLLHEMNFRQLRLVPAPGEAPDLFGGTSGAVVFDQKQPVAMVLEAESSDAVWAIRMDEVVTLLSRFMGEMPAAEAAAPPQPGAEAQGKAFQVLSWSAHPLPGSQDPQGMAAGAGAYVAPLAPGEVLTLELRLTDADRLRRVRILSAPGPDTAVPKRIEIITDTSDSVGRRPNRMPARDMSPDGIYDNQVGERYARVLRIRILSTWGGGSPLRIDRIVID</sequence>
<evidence type="ECO:0000313" key="3">
    <source>
        <dbReference type="Proteomes" id="UP000183635"/>
    </source>
</evidence>
<organism evidence="2 3">
    <name type="scientific">Paracoccus aminovorans</name>
    <dbReference type="NCBI Taxonomy" id="34004"/>
    <lineage>
        <taxon>Bacteria</taxon>
        <taxon>Pseudomonadati</taxon>
        <taxon>Pseudomonadota</taxon>
        <taxon>Alphaproteobacteria</taxon>
        <taxon>Rhodobacterales</taxon>
        <taxon>Paracoccaceae</taxon>
        <taxon>Paracoccus</taxon>
    </lineage>
</organism>
<feature type="chain" id="PRO_5010249493" description="Trypsin-like peptidase domain-containing protein" evidence="1">
    <location>
        <begin position="25"/>
        <end position="353"/>
    </location>
</feature>